<feature type="region of interest" description="Disordered" evidence="1">
    <location>
        <begin position="1"/>
        <end position="30"/>
    </location>
</feature>
<proteinExistence type="predicted"/>
<sequence>MQVELPDEQWDALSSGRLEGPDGRRYQRRSTRMRRRQVDDLLSSGAPLVLYWYGGSQLDWCDGEDARRAWEAARSRLTTSVPRPDGDVVWTAGEWVSDDTSLVLLTGTC</sequence>
<feature type="compositionally biased region" description="Acidic residues" evidence="1">
    <location>
        <begin position="1"/>
        <end position="10"/>
    </location>
</feature>
<evidence type="ECO:0008006" key="4">
    <source>
        <dbReference type="Google" id="ProtNLM"/>
    </source>
</evidence>
<dbReference type="RefSeq" id="WP_339575861.1">
    <property type="nucleotide sequence ID" value="NZ_JBBIAA010000024.1"/>
</dbReference>
<comment type="caution">
    <text evidence="2">The sequence shown here is derived from an EMBL/GenBank/DDBJ whole genome shotgun (WGS) entry which is preliminary data.</text>
</comment>
<dbReference type="Proteomes" id="UP001387100">
    <property type="component" value="Unassembled WGS sequence"/>
</dbReference>
<organism evidence="2 3">
    <name type="scientific">Pseudokineococcus basanitobsidens</name>
    <dbReference type="NCBI Taxonomy" id="1926649"/>
    <lineage>
        <taxon>Bacteria</taxon>
        <taxon>Bacillati</taxon>
        <taxon>Actinomycetota</taxon>
        <taxon>Actinomycetes</taxon>
        <taxon>Kineosporiales</taxon>
        <taxon>Kineosporiaceae</taxon>
        <taxon>Pseudokineococcus</taxon>
    </lineage>
</organism>
<name>A0ABU8RN01_9ACTN</name>
<accession>A0ABU8RN01</accession>
<evidence type="ECO:0000313" key="2">
    <source>
        <dbReference type="EMBL" id="MEJ5946478.1"/>
    </source>
</evidence>
<keyword evidence="3" id="KW-1185">Reference proteome</keyword>
<dbReference type="EMBL" id="JBBIAA010000024">
    <property type="protein sequence ID" value="MEJ5946478.1"/>
    <property type="molecule type" value="Genomic_DNA"/>
</dbReference>
<evidence type="ECO:0000313" key="3">
    <source>
        <dbReference type="Proteomes" id="UP001387100"/>
    </source>
</evidence>
<protein>
    <recommendedName>
        <fullName evidence="4">Transposase</fullName>
    </recommendedName>
</protein>
<reference evidence="2 3" key="1">
    <citation type="journal article" date="2017" name="Int. J. Syst. Evol. Microbiol.">
        <title>Pseudokineococcus basanitobsidens sp. nov., isolated from volcanic rock.</title>
        <authorList>
            <person name="Lee D.W."/>
            <person name="Park M.Y."/>
            <person name="Kim J.J."/>
            <person name="Kim B.S."/>
        </authorList>
    </citation>
    <scope>NUCLEOTIDE SEQUENCE [LARGE SCALE GENOMIC DNA]</scope>
    <source>
        <strain evidence="2 3">DSM 103726</strain>
    </source>
</reference>
<gene>
    <name evidence="2" type="ORF">WDZ17_14365</name>
</gene>
<evidence type="ECO:0000256" key="1">
    <source>
        <dbReference type="SAM" id="MobiDB-lite"/>
    </source>
</evidence>